<reference evidence="1" key="1">
    <citation type="submission" date="2019-07" db="EMBL/GenBank/DDBJ databases">
        <title>Annotation for the trematode Paragonimus miyazaki's.</title>
        <authorList>
            <person name="Choi Y.-J."/>
        </authorList>
    </citation>
    <scope>NUCLEOTIDE SEQUENCE</scope>
    <source>
        <strain evidence="1">Japan</strain>
    </source>
</reference>
<evidence type="ECO:0000313" key="1">
    <source>
        <dbReference type="EMBL" id="KAF7260646.1"/>
    </source>
</evidence>
<dbReference type="Proteomes" id="UP000822476">
    <property type="component" value="Unassembled WGS sequence"/>
</dbReference>
<name>A0A8S9Z546_9TREM</name>
<dbReference type="EMBL" id="JTDE01000662">
    <property type="protein sequence ID" value="KAF7260646.1"/>
    <property type="molecule type" value="Genomic_DNA"/>
</dbReference>
<organism evidence="1 2">
    <name type="scientific">Paragonimus skrjabini miyazakii</name>
    <dbReference type="NCBI Taxonomy" id="59628"/>
    <lineage>
        <taxon>Eukaryota</taxon>
        <taxon>Metazoa</taxon>
        <taxon>Spiralia</taxon>
        <taxon>Lophotrochozoa</taxon>
        <taxon>Platyhelminthes</taxon>
        <taxon>Trematoda</taxon>
        <taxon>Digenea</taxon>
        <taxon>Plagiorchiida</taxon>
        <taxon>Troglotremata</taxon>
        <taxon>Troglotrematidae</taxon>
        <taxon>Paragonimus</taxon>
    </lineage>
</organism>
<sequence length="68" mass="7904">MTTALESFTFVVRQSRLVYPSICWRCVVQHMFTRKSIIRMCMEPVIQSRWTANARSCQCDTSDLISAI</sequence>
<protein>
    <submittedName>
        <fullName evidence="1">Uncharacterized protein</fullName>
    </submittedName>
</protein>
<accession>A0A8S9Z546</accession>
<proteinExistence type="predicted"/>
<gene>
    <name evidence="1" type="ORF">EG68_01991</name>
</gene>
<keyword evidence="2" id="KW-1185">Reference proteome</keyword>
<evidence type="ECO:0000313" key="2">
    <source>
        <dbReference type="Proteomes" id="UP000822476"/>
    </source>
</evidence>
<comment type="caution">
    <text evidence="1">The sequence shown here is derived from an EMBL/GenBank/DDBJ whole genome shotgun (WGS) entry which is preliminary data.</text>
</comment>
<dbReference type="AlphaFoldDB" id="A0A8S9Z546"/>